<dbReference type="GO" id="GO:0005886">
    <property type="term" value="C:plasma membrane"/>
    <property type="evidence" value="ECO:0007669"/>
    <property type="project" value="TreeGrafter"/>
</dbReference>
<keyword evidence="4" id="KW-0067">ATP-binding</keyword>
<reference evidence="9 10" key="1">
    <citation type="submission" date="2019-09" db="EMBL/GenBank/DDBJ databases">
        <title>A chromosome-level genome assembly of the Chinese tupelo Nyssa sinensis.</title>
        <authorList>
            <person name="Yang X."/>
            <person name="Kang M."/>
            <person name="Yang Y."/>
            <person name="Xiong H."/>
            <person name="Wang M."/>
            <person name="Zhang Z."/>
            <person name="Wang Z."/>
            <person name="Wu H."/>
            <person name="Ma T."/>
            <person name="Liu J."/>
            <person name="Xi Z."/>
        </authorList>
    </citation>
    <scope>NUCLEOTIDE SEQUENCE [LARGE SCALE GENOMIC DNA]</scope>
    <source>
        <strain evidence="9">J267</strain>
        <tissue evidence="9">Leaf</tissue>
    </source>
</reference>
<protein>
    <recommendedName>
        <fullName evidence="8">Protein kinase domain-containing protein</fullName>
    </recommendedName>
</protein>
<dbReference type="FunFam" id="1.10.510.10:FF:000084">
    <property type="entry name" value="Wall-associated receptor kinase 2"/>
    <property type="match status" value="1"/>
</dbReference>
<dbReference type="PANTHER" id="PTHR27005:SF515">
    <property type="entry name" value="WALL-ASSOCIATED RECEPTOR KINASE-LIKE 10-RELATED"/>
    <property type="match status" value="1"/>
</dbReference>
<evidence type="ECO:0000313" key="9">
    <source>
        <dbReference type="EMBL" id="KAA8535621.1"/>
    </source>
</evidence>
<evidence type="ECO:0000256" key="3">
    <source>
        <dbReference type="ARBA" id="ARBA00022741"/>
    </source>
</evidence>
<dbReference type="InterPro" id="IPR018097">
    <property type="entry name" value="EGF_Ca-bd_CS"/>
</dbReference>
<dbReference type="PROSITE" id="PS00108">
    <property type="entry name" value="PROTEIN_KINASE_ST"/>
    <property type="match status" value="1"/>
</dbReference>
<dbReference type="SUPFAM" id="SSF56112">
    <property type="entry name" value="Protein kinase-like (PK-like)"/>
    <property type="match status" value="1"/>
</dbReference>
<evidence type="ECO:0000313" key="10">
    <source>
        <dbReference type="Proteomes" id="UP000325577"/>
    </source>
</evidence>
<dbReference type="AlphaFoldDB" id="A0A5J5B390"/>
<dbReference type="GO" id="GO:0007166">
    <property type="term" value="P:cell surface receptor signaling pathway"/>
    <property type="evidence" value="ECO:0007669"/>
    <property type="project" value="InterPro"/>
</dbReference>
<comment type="catalytic activity">
    <reaction evidence="7">
        <text>L-threonyl-[protein] + ATP = O-phospho-L-threonyl-[protein] + ADP + H(+)</text>
        <dbReference type="Rhea" id="RHEA:46608"/>
        <dbReference type="Rhea" id="RHEA-COMP:11060"/>
        <dbReference type="Rhea" id="RHEA-COMP:11605"/>
        <dbReference type="ChEBI" id="CHEBI:15378"/>
        <dbReference type="ChEBI" id="CHEBI:30013"/>
        <dbReference type="ChEBI" id="CHEBI:30616"/>
        <dbReference type="ChEBI" id="CHEBI:61977"/>
        <dbReference type="ChEBI" id="CHEBI:456216"/>
    </reaction>
</comment>
<dbReference type="GO" id="GO:0005524">
    <property type="term" value="F:ATP binding"/>
    <property type="evidence" value="ECO:0007669"/>
    <property type="project" value="UniProtKB-KW"/>
</dbReference>
<comment type="catalytic activity">
    <reaction evidence="6">
        <text>L-seryl-[protein] + ATP = O-phospho-L-seryl-[protein] + ADP + H(+)</text>
        <dbReference type="Rhea" id="RHEA:17989"/>
        <dbReference type="Rhea" id="RHEA-COMP:9863"/>
        <dbReference type="Rhea" id="RHEA-COMP:11604"/>
        <dbReference type="ChEBI" id="CHEBI:15378"/>
        <dbReference type="ChEBI" id="CHEBI:29999"/>
        <dbReference type="ChEBI" id="CHEBI:30616"/>
        <dbReference type="ChEBI" id="CHEBI:83421"/>
        <dbReference type="ChEBI" id="CHEBI:456216"/>
    </reaction>
</comment>
<dbReference type="Gene3D" id="1.10.510.10">
    <property type="entry name" value="Transferase(Phosphotransferase) domain 1"/>
    <property type="match status" value="1"/>
</dbReference>
<dbReference type="PROSITE" id="PS50011">
    <property type="entry name" value="PROTEIN_KINASE_DOM"/>
    <property type="match status" value="1"/>
</dbReference>
<gene>
    <name evidence="9" type="ORF">F0562_030624</name>
</gene>
<evidence type="ECO:0000256" key="2">
    <source>
        <dbReference type="ARBA" id="ARBA00022679"/>
    </source>
</evidence>
<evidence type="ECO:0000256" key="1">
    <source>
        <dbReference type="ARBA" id="ARBA00022527"/>
    </source>
</evidence>
<dbReference type="Pfam" id="PF00069">
    <property type="entry name" value="Pkinase"/>
    <property type="match status" value="1"/>
</dbReference>
<dbReference type="InterPro" id="IPR008271">
    <property type="entry name" value="Ser/Thr_kinase_AS"/>
</dbReference>
<keyword evidence="1" id="KW-0723">Serine/threonine-protein kinase</keyword>
<dbReference type="Gene3D" id="2.10.25.10">
    <property type="entry name" value="Laminin"/>
    <property type="match status" value="2"/>
</dbReference>
<dbReference type="PANTHER" id="PTHR27005">
    <property type="entry name" value="WALL-ASSOCIATED RECEPTOR KINASE-LIKE 21"/>
    <property type="match status" value="1"/>
</dbReference>
<evidence type="ECO:0000256" key="7">
    <source>
        <dbReference type="ARBA" id="ARBA00047951"/>
    </source>
</evidence>
<keyword evidence="1" id="KW-0418">Kinase</keyword>
<dbReference type="GO" id="GO:0005509">
    <property type="term" value="F:calcium ion binding"/>
    <property type="evidence" value="ECO:0007669"/>
    <property type="project" value="InterPro"/>
</dbReference>
<dbReference type="OrthoDB" id="4062651at2759"/>
<keyword evidence="3" id="KW-0547">Nucleotide-binding</keyword>
<accession>A0A5J5B390</accession>
<sequence length="429" mass="48248">MLINAFLAERKRYRNRYPQNLVNTSAVNSLGYVPAVLEWTVHRSYLPNSPWDCSFACGFFGFNINGSPAYQCHCRSGYKGNPYLENGCQDINECESNDPNVNRCGKNCVNTRGFYRCDNRAKIAIIVLKKRNNRKRKEKFFKRNGGLLLQQQLSSSEGGVQKTKLFSSKELETATDNYNENRVLGQGGQEFPLSWEMRLRIAIEIAGALSYLHSAASIPIYHRDIKSTNILLDEKYRAKVSDFGASRSVSLDQTHLTTLVQGTFGYLDPEYFQSSQFTDKSDVYSFGVVIVELLTGQKPISSTRSEEGRSLTAYFIHSMKENNLFEIFDPQVLKEAKKEELAVVASLAKRCLHLNGRKRPTMKEVAVELEGIRISHGGSTIDQQNYEEAECITIEMNEACDTTSTSTKSCFDIGIASSLDVQPLLSNTS</sequence>
<keyword evidence="2" id="KW-0808">Transferase</keyword>
<dbReference type="EMBL" id="CM018040">
    <property type="protein sequence ID" value="KAA8535621.1"/>
    <property type="molecule type" value="Genomic_DNA"/>
</dbReference>
<dbReference type="CDD" id="cd00054">
    <property type="entry name" value="EGF_CA"/>
    <property type="match status" value="1"/>
</dbReference>
<evidence type="ECO:0000256" key="6">
    <source>
        <dbReference type="ARBA" id="ARBA00047558"/>
    </source>
</evidence>
<proteinExistence type="predicted"/>
<keyword evidence="5" id="KW-1015">Disulfide bond</keyword>
<dbReference type="SMART" id="SM00220">
    <property type="entry name" value="S_TKc"/>
    <property type="match status" value="1"/>
</dbReference>
<name>A0A5J5B390_9ASTE</name>
<dbReference type="PROSITE" id="PS01187">
    <property type="entry name" value="EGF_CA"/>
    <property type="match status" value="1"/>
</dbReference>
<evidence type="ECO:0000256" key="4">
    <source>
        <dbReference type="ARBA" id="ARBA00022840"/>
    </source>
</evidence>
<dbReference type="InterPro" id="IPR000719">
    <property type="entry name" value="Prot_kinase_dom"/>
</dbReference>
<evidence type="ECO:0000259" key="8">
    <source>
        <dbReference type="PROSITE" id="PS50011"/>
    </source>
</evidence>
<evidence type="ECO:0000256" key="5">
    <source>
        <dbReference type="ARBA" id="ARBA00023157"/>
    </source>
</evidence>
<dbReference type="GO" id="GO:0004674">
    <property type="term" value="F:protein serine/threonine kinase activity"/>
    <property type="evidence" value="ECO:0007669"/>
    <property type="project" value="UniProtKB-KW"/>
</dbReference>
<feature type="domain" description="Protein kinase" evidence="8">
    <location>
        <begin position="78"/>
        <end position="372"/>
    </location>
</feature>
<dbReference type="InterPro" id="IPR011009">
    <property type="entry name" value="Kinase-like_dom_sf"/>
</dbReference>
<dbReference type="Proteomes" id="UP000325577">
    <property type="component" value="Linkage Group LG17"/>
</dbReference>
<organism evidence="9 10">
    <name type="scientific">Nyssa sinensis</name>
    <dbReference type="NCBI Taxonomy" id="561372"/>
    <lineage>
        <taxon>Eukaryota</taxon>
        <taxon>Viridiplantae</taxon>
        <taxon>Streptophyta</taxon>
        <taxon>Embryophyta</taxon>
        <taxon>Tracheophyta</taxon>
        <taxon>Spermatophyta</taxon>
        <taxon>Magnoliopsida</taxon>
        <taxon>eudicotyledons</taxon>
        <taxon>Gunneridae</taxon>
        <taxon>Pentapetalae</taxon>
        <taxon>asterids</taxon>
        <taxon>Cornales</taxon>
        <taxon>Nyssaceae</taxon>
        <taxon>Nyssa</taxon>
    </lineage>
</organism>
<dbReference type="InterPro" id="IPR045274">
    <property type="entry name" value="WAK-like"/>
</dbReference>
<keyword evidence="10" id="KW-1185">Reference proteome</keyword>